<keyword evidence="1" id="KW-0812">Transmembrane</keyword>
<gene>
    <name evidence="2" type="ORF">HFZ78_16500</name>
</gene>
<organism evidence="2 3">
    <name type="scientific">Priestia megaterium</name>
    <name type="common">Bacillus megaterium</name>
    <dbReference type="NCBI Taxonomy" id="1404"/>
    <lineage>
        <taxon>Bacteria</taxon>
        <taxon>Bacillati</taxon>
        <taxon>Bacillota</taxon>
        <taxon>Bacilli</taxon>
        <taxon>Bacillales</taxon>
        <taxon>Bacillaceae</taxon>
        <taxon>Priestia</taxon>
    </lineage>
</organism>
<keyword evidence="1" id="KW-1133">Transmembrane helix</keyword>
<reference evidence="2 3" key="2">
    <citation type="submission" date="2020-04" db="EMBL/GenBank/DDBJ databases">
        <authorList>
            <person name="Fomenkov A."/>
            <person name="Anton B.P."/>
            <person name="Roberts R.J."/>
        </authorList>
    </citation>
    <scope>NUCLEOTIDE SEQUENCE [LARGE SCALE GENOMIC DNA]</scope>
    <source>
        <strain evidence="2 3">S2</strain>
    </source>
</reference>
<accession>A0A6H1P3N1</accession>
<dbReference type="Pfam" id="PF10947">
    <property type="entry name" value="DUF2628"/>
    <property type="match status" value="1"/>
</dbReference>
<feature type="transmembrane region" description="Helical" evidence="1">
    <location>
        <begin position="47"/>
        <end position="64"/>
    </location>
</feature>
<feature type="transmembrane region" description="Helical" evidence="1">
    <location>
        <begin position="125"/>
        <end position="145"/>
    </location>
</feature>
<feature type="transmembrane region" description="Helical" evidence="1">
    <location>
        <begin position="70"/>
        <end position="87"/>
    </location>
</feature>
<keyword evidence="1" id="KW-0472">Membrane</keyword>
<protein>
    <submittedName>
        <fullName evidence="2">DUF2628 domain-containing protein</fullName>
    </submittedName>
</protein>
<feature type="transmembrane region" description="Helical" evidence="1">
    <location>
        <begin position="24"/>
        <end position="40"/>
    </location>
</feature>
<name>A0A6H1P3N1_PRIMG</name>
<evidence type="ECO:0000256" key="1">
    <source>
        <dbReference type="SAM" id="Phobius"/>
    </source>
</evidence>
<dbReference type="AlphaFoldDB" id="A0A6H1P3N1"/>
<dbReference type="EMBL" id="CP051128">
    <property type="protein sequence ID" value="QIZ08128.1"/>
    <property type="molecule type" value="Genomic_DNA"/>
</dbReference>
<dbReference type="InterPro" id="IPR024399">
    <property type="entry name" value="DUF2628"/>
</dbReference>
<dbReference type="Proteomes" id="UP000501868">
    <property type="component" value="Chromosome"/>
</dbReference>
<evidence type="ECO:0000313" key="2">
    <source>
        <dbReference type="EMBL" id="QIZ08128.1"/>
    </source>
</evidence>
<reference evidence="2 3" key="1">
    <citation type="submission" date="2020-04" db="EMBL/GenBank/DDBJ databases">
        <title>Genome-Wide Identification of 5-Methylcytosine Sites in Bacterial Genomes By High-Throughput Sequencing of MspJI Restriction Fragments.</title>
        <authorList>
            <person name="Wu V."/>
        </authorList>
    </citation>
    <scope>NUCLEOTIDE SEQUENCE [LARGE SCALE GENOMIC DNA]</scope>
    <source>
        <strain evidence="2 3">S2</strain>
    </source>
</reference>
<evidence type="ECO:0000313" key="3">
    <source>
        <dbReference type="Proteomes" id="UP000501868"/>
    </source>
</evidence>
<proteinExistence type="predicted"/>
<sequence length="148" mass="17581">MDEKLIAFVNENVEYYERVWRKKYSWNWAAFFLAFYWMGYRKMYKQIILFNVIYLITDLIWYNFAPNFDLASGVTALIVGIFTGFNGNKMYKTKAEKAIERVSDLKLNYFDEIKELSRKGGRSKVGVFIGLGIYLVFNFVYDAIIKFL</sequence>